<keyword evidence="3" id="KW-0812">Transmembrane</keyword>
<evidence type="ECO:0000256" key="2">
    <source>
        <dbReference type="ARBA" id="ARBA00023002"/>
    </source>
</evidence>
<feature type="transmembrane region" description="Helical" evidence="3">
    <location>
        <begin position="151"/>
        <end position="170"/>
    </location>
</feature>
<evidence type="ECO:0000313" key="4">
    <source>
        <dbReference type="EMBL" id="KAK4523365.1"/>
    </source>
</evidence>
<dbReference type="PANTHER" id="PTHR24320">
    <property type="entry name" value="RETINOL DEHYDROGENASE"/>
    <property type="match status" value="1"/>
</dbReference>
<dbReference type="Proteomes" id="UP001300502">
    <property type="component" value="Unassembled WGS sequence"/>
</dbReference>
<keyword evidence="5" id="KW-1185">Reference proteome</keyword>
<keyword evidence="3" id="KW-0472">Membrane</keyword>
<keyword evidence="3" id="KW-1133">Transmembrane helix</keyword>
<dbReference type="AlphaFoldDB" id="A0AAV9I790"/>
<comment type="caution">
    <text evidence="4">The sequence shown here is derived from an EMBL/GenBank/DDBJ whole genome shotgun (WGS) entry which is preliminary data.</text>
</comment>
<evidence type="ECO:0000313" key="5">
    <source>
        <dbReference type="Proteomes" id="UP001300502"/>
    </source>
</evidence>
<proteinExistence type="inferred from homology"/>
<dbReference type="InterPro" id="IPR036291">
    <property type="entry name" value="NAD(P)-bd_dom_sf"/>
</dbReference>
<dbReference type="EMBL" id="JANCYU010000014">
    <property type="protein sequence ID" value="KAK4523365.1"/>
    <property type="molecule type" value="Genomic_DNA"/>
</dbReference>
<accession>A0AAV9I790</accession>
<protein>
    <submittedName>
        <fullName evidence="4">Uncharacterized protein</fullName>
    </submittedName>
</protein>
<dbReference type="Pfam" id="PF00106">
    <property type="entry name" value="adh_short"/>
    <property type="match status" value="1"/>
</dbReference>
<reference evidence="4 5" key="1">
    <citation type="submission" date="2022-07" db="EMBL/GenBank/DDBJ databases">
        <title>Genome-wide signatures of adaptation to extreme environments.</title>
        <authorList>
            <person name="Cho C.H."/>
            <person name="Yoon H.S."/>
        </authorList>
    </citation>
    <scope>NUCLEOTIDE SEQUENCE [LARGE SCALE GENOMIC DNA]</scope>
    <source>
        <strain evidence="4 5">108.79 E11</strain>
    </source>
</reference>
<keyword evidence="2" id="KW-0560">Oxidoreductase</keyword>
<sequence>MGVMSWWQAYGWYSLRAWLWLLFDIITSGLFYSKKQVEPRDLKNNVVIVTGATSGIGKETARLFVKSGATVILACRNHTLGEQVKEEFYKDKATESSQILVLSLDLASMDSIRSFVEQFQRLQLPLHYLILNAGVLGVDLSYTRDNVEMHFGVNHLGHFMLSLLLMETMINTKHSRMVIVSSTMYVLGSLHFLDDMHYKKRRYSSFEAYACSKLCNLLFMHELCKRCTSANLNYPSIVAVHPGYVHTRVARHLNEWVYYLYDRVASLFLSSPEQGAATVYAAAVDWKSFSGIFTTNVDQLLTLAPHAVDDSASKCLWRKSLSLLYLPPQVIDKLRYLGMVDEDEYLQCRIKR</sequence>
<dbReference type="PANTHER" id="PTHR24320:SF148">
    <property type="entry name" value="NAD(P)-BINDING ROSSMANN-FOLD SUPERFAMILY PROTEIN"/>
    <property type="match status" value="1"/>
</dbReference>
<organism evidence="4 5">
    <name type="scientific">Galdieria yellowstonensis</name>
    <dbReference type="NCBI Taxonomy" id="3028027"/>
    <lineage>
        <taxon>Eukaryota</taxon>
        <taxon>Rhodophyta</taxon>
        <taxon>Bangiophyceae</taxon>
        <taxon>Galdieriales</taxon>
        <taxon>Galdieriaceae</taxon>
        <taxon>Galdieria</taxon>
    </lineage>
</organism>
<dbReference type="Gene3D" id="3.40.50.720">
    <property type="entry name" value="NAD(P)-binding Rossmann-like Domain"/>
    <property type="match status" value="1"/>
</dbReference>
<evidence type="ECO:0000256" key="1">
    <source>
        <dbReference type="ARBA" id="ARBA00006484"/>
    </source>
</evidence>
<comment type="similarity">
    <text evidence="1">Belongs to the short-chain dehydrogenases/reductases (SDR) family.</text>
</comment>
<dbReference type="SUPFAM" id="SSF51735">
    <property type="entry name" value="NAD(P)-binding Rossmann-fold domains"/>
    <property type="match status" value="1"/>
</dbReference>
<dbReference type="PRINTS" id="PR00081">
    <property type="entry name" value="GDHRDH"/>
</dbReference>
<dbReference type="InterPro" id="IPR002347">
    <property type="entry name" value="SDR_fam"/>
</dbReference>
<feature type="transmembrane region" description="Helical" evidence="3">
    <location>
        <begin position="12"/>
        <end position="33"/>
    </location>
</feature>
<gene>
    <name evidence="4" type="ORF">GAYE_PCTG52G1259</name>
</gene>
<name>A0AAV9I790_9RHOD</name>
<feature type="transmembrane region" description="Helical" evidence="3">
    <location>
        <begin position="176"/>
        <end position="193"/>
    </location>
</feature>
<dbReference type="GO" id="GO:0016491">
    <property type="term" value="F:oxidoreductase activity"/>
    <property type="evidence" value="ECO:0007669"/>
    <property type="project" value="UniProtKB-KW"/>
</dbReference>
<evidence type="ECO:0000256" key="3">
    <source>
        <dbReference type="SAM" id="Phobius"/>
    </source>
</evidence>